<keyword evidence="3" id="KW-0698">rRNA processing</keyword>
<evidence type="ECO:0000259" key="10">
    <source>
        <dbReference type="Pfam" id="PF16575"/>
    </source>
</evidence>
<gene>
    <name evidence="13" type="ORF">ILUMI_07944</name>
</gene>
<dbReference type="InterPro" id="IPR057573">
    <property type="entry name" value="NOL9_N"/>
</dbReference>
<dbReference type="GO" id="GO:0051731">
    <property type="term" value="F:polynucleotide 5'-hydroxyl-kinase activity"/>
    <property type="evidence" value="ECO:0007669"/>
    <property type="project" value="InterPro"/>
</dbReference>
<evidence type="ECO:0000256" key="3">
    <source>
        <dbReference type="ARBA" id="ARBA00022552"/>
    </source>
</evidence>
<dbReference type="GO" id="GO:0005524">
    <property type="term" value="F:ATP binding"/>
    <property type="evidence" value="ECO:0007669"/>
    <property type="project" value="UniProtKB-KW"/>
</dbReference>
<evidence type="ECO:0000259" key="11">
    <source>
        <dbReference type="Pfam" id="PF24419"/>
    </source>
</evidence>
<evidence type="ECO:0000313" key="13">
    <source>
        <dbReference type="EMBL" id="KAF2898231.1"/>
    </source>
</evidence>
<dbReference type="EMBL" id="VTPC01003630">
    <property type="protein sequence ID" value="KAF2898231.1"/>
    <property type="molecule type" value="Genomic_DNA"/>
</dbReference>
<comment type="subcellular location">
    <subcellularLocation>
        <location evidence="1">Nucleus</location>
        <location evidence="1">Nucleolus</location>
    </subcellularLocation>
</comment>
<feature type="domain" description="NOL9 N-terminal" evidence="11">
    <location>
        <begin position="183"/>
        <end position="304"/>
    </location>
</feature>
<evidence type="ECO:0000256" key="8">
    <source>
        <dbReference type="ARBA" id="ARBA00023242"/>
    </source>
</evidence>
<dbReference type="SUPFAM" id="SSF52540">
    <property type="entry name" value="P-loop containing nucleoside triphosphate hydrolases"/>
    <property type="match status" value="1"/>
</dbReference>
<evidence type="ECO:0000256" key="1">
    <source>
        <dbReference type="ARBA" id="ARBA00004604"/>
    </source>
</evidence>
<accession>A0A8K0GGD8</accession>
<dbReference type="PANTHER" id="PTHR12755:SF3">
    <property type="entry name" value="POLYNUCLEOTIDE 5'-HYDROXYL-KINASE NOL9"/>
    <property type="match status" value="1"/>
</dbReference>
<dbReference type="Proteomes" id="UP000801492">
    <property type="component" value="Unassembled WGS sequence"/>
</dbReference>
<dbReference type="InterPro" id="IPR032319">
    <property type="entry name" value="CLP1_P"/>
</dbReference>
<dbReference type="OrthoDB" id="2405412at2759"/>
<dbReference type="GO" id="GO:0000448">
    <property type="term" value="P:cleavage in ITS2 between 5.8S rRNA and LSU-rRNA of tricistronic rRNA transcript (SSU-rRNA, 5.8S rRNA, LSU-rRNA)"/>
    <property type="evidence" value="ECO:0007669"/>
    <property type="project" value="TreeGrafter"/>
</dbReference>
<evidence type="ECO:0000256" key="2">
    <source>
        <dbReference type="ARBA" id="ARBA00011003"/>
    </source>
</evidence>
<evidence type="ECO:0000256" key="5">
    <source>
        <dbReference type="ARBA" id="ARBA00022741"/>
    </source>
</evidence>
<feature type="domain" description="Clp1 P-loop" evidence="10">
    <location>
        <begin position="347"/>
        <end position="501"/>
    </location>
</feature>
<keyword evidence="4" id="KW-0808">Transferase</keyword>
<keyword evidence="5" id="KW-0547">Nucleotide-binding</keyword>
<protein>
    <recommendedName>
        <fullName evidence="9">Polynucleotide 5'-hydroxyl-kinase NOL9</fullName>
    </recommendedName>
</protein>
<sequence>MKNRTRRKPNEHNKKILKWPDTPYRYSKEMVLKAEKESSALFNRNSEYDDIEVTPMELDNLQVSTSAIPKSLIEDKSQGNVPKINRSKSKAATVTDVGDEICDDNNKENLPSLDKSFMRKDSHVKIIDEVIVLDTTSDSSSAFACDIENAMVLDNEIDMVLDEDHTILTVEDAPTRKYRCVSLNDTLLLELHENTKLYFYGLMSVTVLQGEVQTCGYTLTPSLEDVELYSPRGWAFLFFETKDFTTPVRPDLLNILCTLQMEIEDAEEFCSSLLPSSSVILCKRIVKNHFEFLQKHISQQIFLKCEYPIPQCVFQNAIGNWNVLKIPTKWNQLIDLMQPSSKTLLCGGKHVGKSTMLRYLINQLIMKHSEVLVIDLDPGQPEFTIPGCVSATVVKEPIFGPNYTHLKKPIRCLFLPCIEVALEPCTYLTAVRELIHSCDDYCKGPILINYVSFTRSIHLEIFAAAVTHVKPNTIIEMYDARKRQDFREVLSHQLIVEKSKLFARNMNAPPKFDSFRVECATDCSRGWHLEEGQIREMCILSYLGQMLPEGVLSLTATTVPVFRVDLSQVNLIRNGKIVLPFTVNASLVALCSSNDIYSSYTCHGWGVVRAVNLSNNELYLLTPLSPEKLQNVNNLILSSVTLPPSLYMTADNKRGFVPYVSQRKDS</sequence>
<organism evidence="13 14">
    <name type="scientific">Ignelater luminosus</name>
    <name type="common">Cucubano</name>
    <name type="synonym">Pyrophorus luminosus</name>
    <dbReference type="NCBI Taxonomy" id="2038154"/>
    <lineage>
        <taxon>Eukaryota</taxon>
        <taxon>Metazoa</taxon>
        <taxon>Ecdysozoa</taxon>
        <taxon>Arthropoda</taxon>
        <taxon>Hexapoda</taxon>
        <taxon>Insecta</taxon>
        <taxon>Pterygota</taxon>
        <taxon>Neoptera</taxon>
        <taxon>Endopterygota</taxon>
        <taxon>Coleoptera</taxon>
        <taxon>Polyphaga</taxon>
        <taxon>Elateriformia</taxon>
        <taxon>Elateroidea</taxon>
        <taxon>Elateridae</taxon>
        <taxon>Agrypninae</taxon>
        <taxon>Pyrophorini</taxon>
        <taxon>Ignelater</taxon>
    </lineage>
</organism>
<dbReference type="InterPro" id="IPR057570">
    <property type="entry name" value="NOL9_C"/>
</dbReference>
<comment type="similarity">
    <text evidence="2">Belongs to the Clp1 family. NOL9/GRC3 subfamily.</text>
</comment>
<dbReference type="InterPro" id="IPR045116">
    <property type="entry name" value="Clp1/Grc3"/>
</dbReference>
<feature type="domain" description="NOL9 C-terminal" evidence="12">
    <location>
        <begin position="562"/>
        <end position="643"/>
    </location>
</feature>
<reference evidence="13" key="1">
    <citation type="submission" date="2019-08" db="EMBL/GenBank/DDBJ databases">
        <title>The genome of the North American firefly Photinus pyralis.</title>
        <authorList>
            <consortium name="Photinus pyralis genome working group"/>
            <person name="Fallon T.R."/>
            <person name="Sander Lower S.E."/>
            <person name="Weng J.-K."/>
        </authorList>
    </citation>
    <scope>NUCLEOTIDE SEQUENCE</scope>
    <source>
        <strain evidence="13">TRF0915ILg1</strain>
        <tissue evidence="13">Whole body</tissue>
    </source>
</reference>
<dbReference type="Gene3D" id="3.40.50.300">
    <property type="entry name" value="P-loop containing nucleotide triphosphate hydrolases"/>
    <property type="match status" value="1"/>
</dbReference>
<dbReference type="Pfam" id="PF16575">
    <property type="entry name" value="CLP1_P"/>
    <property type="match status" value="1"/>
</dbReference>
<evidence type="ECO:0000256" key="4">
    <source>
        <dbReference type="ARBA" id="ARBA00022679"/>
    </source>
</evidence>
<dbReference type="Pfam" id="PF25467">
    <property type="entry name" value="NOL9_C"/>
    <property type="match status" value="1"/>
</dbReference>
<keyword evidence="14" id="KW-1185">Reference proteome</keyword>
<evidence type="ECO:0000256" key="9">
    <source>
        <dbReference type="ARBA" id="ARBA00071212"/>
    </source>
</evidence>
<dbReference type="AlphaFoldDB" id="A0A8K0GGD8"/>
<keyword evidence="8" id="KW-0539">Nucleus</keyword>
<comment type="caution">
    <text evidence="13">The sequence shown here is derived from an EMBL/GenBank/DDBJ whole genome shotgun (WGS) entry which is preliminary data.</text>
</comment>
<keyword evidence="7" id="KW-0067">ATP-binding</keyword>
<dbReference type="PANTHER" id="PTHR12755">
    <property type="entry name" value="CLEAVAGE/POLYADENYLATION FACTOR IA SUBUNIT CLP1P"/>
    <property type="match status" value="1"/>
</dbReference>
<dbReference type="Pfam" id="PF24419">
    <property type="entry name" value="Cupin_NOL9"/>
    <property type="match status" value="1"/>
</dbReference>
<evidence type="ECO:0000256" key="6">
    <source>
        <dbReference type="ARBA" id="ARBA00022777"/>
    </source>
</evidence>
<name>A0A8K0GGD8_IGNLU</name>
<dbReference type="InterPro" id="IPR027417">
    <property type="entry name" value="P-loop_NTPase"/>
</dbReference>
<keyword evidence="6" id="KW-0418">Kinase</keyword>
<proteinExistence type="inferred from homology"/>
<evidence type="ECO:0000259" key="12">
    <source>
        <dbReference type="Pfam" id="PF25467"/>
    </source>
</evidence>
<dbReference type="GO" id="GO:0005730">
    <property type="term" value="C:nucleolus"/>
    <property type="evidence" value="ECO:0007669"/>
    <property type="project" value="UniProtKB-SubCell"/>
</dbReference>
<evidence type="ECO:0000256" key="7">
    <source>
        <dbReference type="ARBA" id="ARBA00022840"/>
    </source>
</evidence>
<evidence type="ECO:0000313" key="14">
    <source>
        <dbReference type="Proteomes" id="UP000801492"/>
    </source>
</evidence>